<dbReference type="Proteomes" id="UP000077002">
    <property type="component" value="Unassembled WGS sequence"/>
</dbReference>
<reference evidence="2 3" key="1">
    <citation type="submission" date="2016-03" db="EMBL/GenBank/DDBJ databases">
        <title>Draft genome sequence of the Fonsecaea monophora CBS 269.37.</title>
        <authorList>
            <person name="Bombassaro A."/>
            <person name="Vinicius W.A."/>
            <person name="De Hoog S."/>
            <person name="Sun J."/>
            <person name="Souza E.M."/>
            <person name="Raittz R.T."/>
            <person name="Costa F."/>
            <person name="Leao A.C."/>
            <person name="Tadra-Sfeir M.Z."/>
            <person name="Baura V."/>
            <person name="Balsanelli E."/>
            <person name="Pedrosa F.O."/>
            <person name="Moreno L.F."/>
            <person name="Steffens M.B."/>
            <person name="Xi L."/>
            <person name="Bocca A.L."/>
            <person name="Felipe M.S."/>
            <person name="Teixeira M."/>
            <person name="Telles Filho F.Q."/>
            <person name="Azevedo C.M."/>
            <person name="Gomes R."/>
            <person name="Vicente V.A."/>
        </authorList>
    </citation>
    <scope>NUCLEOTIDE SEQUENCE [LARGE SCALE GENOMIC DNA]</scope>
    <source>
        <strain evidence="2 3">CBS 269.37</strain>
    </source>
</reference>
<evidence type="ECO:0000313" key="2">
    <source>
        <dbReference type="EMBL" id="OAG36675.1"/>
    </source>
</evidence>
<comment type="caution">
    <text evidence="2">The sequence shown here is derived from an EMBL/GenBank/DDBJ whole genome shotgun (WGS) entry which is preliminary data.</text>
</comment>
<feature type="region of interest" description="Disordered" evidence="1">
    <location>
        <begin position="94"/>
        <end position="114"/>
    </location>
</feature>
<proteinExistence type="predicted"/>
<accession>A0A177EXB2</accession>
<dbReference type="GeneID" id="34604288"/>
<name>A0A177EXB2_9EURO</name>
<dbReference type="EMBL" id="LVKK01000086">
    <property type="protein sequence ID" value="OAG36675.1"/>
    <property type="molecule type" value="Genomic_DNA"/>
</dbReference>
<protein>
    <submittedName>
        <fullName evidence="2">Uncharacterized protein</fullName>
    </submittedName>
</protein>
<dbReference type="RefSeq" id="XP_022508627.1">
    <property type="nucleotide sequence ID" value="XM_022659088.1"/>
</dbReference>
<dbReference type="AlphaFoldDB" id="A0A177EXB2"/>
<evidence type="ECO:0000256" key="1">
    <source>
        <dbReference type="SAM" id="MobiDB-lite"/>
    </source>
</evidence>
<sequence length="169" mass="18933">MRVGEDCRSKRYHLGSDFSETTGTDMRAILAHEEQGLTVRLITVTTFDECARHQRRTLDYTVLKLRLHTAKQRGDSLLSPHILCHRLRLKYKPKPEHVGDLKPPPNPEGDNAADGVPEVVACQQRRYAGLLTLLAPQQSLELVLPNVPHRVHRATTAPGGAVRRRLAPS</sequence>
<keyword evidence="3" id="KW-1185">Reference proteome</keyword>
<organism evidence="2 3">
    <name type="scientific">Fonsecaea monophora</name>
    <dbReference type="NCBI Taxonomy" id="254056"/>
    <lineage>
        <taxon>Eukaryota</taxon>
        <taxon>Fungi</taxon>
        <taxon>Dikarya</taxon>
        <taxon>Ascomycota</taxon>
        <taxon>Pezizomycotina</taxon>
        <taxon>Eurotiomycetes</taxon>
        <taxon>Chaetothyriomycetidae</taxon>
        <taxon>Chaetothyriales</taxon>
        <taxon>Herpotrichiellaceae</taxon>
        <taxon>Fonsecaea</taxon>
    </lineage>
</organism>
<gene>
    <name evidence="2" type="ORF">AYO21_09150</name>
</gene>
<evidence type="ECO:0000313" key="3">
    <source>
        <dbReference type="Proteomes" id="UP000077002"/>
    </source>
</evidence>